<evidence type="ECO:0000313" key="2">
    <source>
        <dbReference type="Proteomes" id="UP000244223"/>
    </source>
</evidence>
<dbReference type="Gene3D" id="3.50.50.60">
    <property type="entry name" value="FAD/NAD(P)-binding domain"/>
    <property type="match status" value="1"/>
</dbReference>
<reference evidence="1 2" key="1">
    <citation type="submission" date="2018-04" db="EMBL/GenBank/DDBJ databases">
        <title>Genomic Encyclopedia of Archaeal and Bacterial Type Strains, Phase II (KMG-II): from individual species to whole genera.</title>
        <authorList>
            <person name="Goeker M."/>
        </authorList>
    </citation>
    <scope>NUCLEOTIDE SEQUENCE [LARGE SCALE GENOMIC DNA]</scope>
    <source>
        <strain evidence="1 2">DSM 5822</strain>
    </source>
</reference>
<dbReference type="InterPro" id="IPR050464">
    <property type="entry name" value="Zeta_carotene_desat/Oxidored"/>
</dbReference>
<comment type="caution">
    <text evidence="1">The sequence shown here is derived from an EMBL/GenBank/DDBJ whole genome shotgun (WGS) entry which is preliminary data.</text>
</comment>
<organism evidence="1 2">
    <name type="scientific">Agitococcus lubricus</name>
    <dbReference type="NCBI Taxonomy" id="1077255"/>
    <lineage>
        <taxon>Bacteria</taxon>
        <taxon>Pseudomonadati</taxon>
        <taxon>Pseudomonadota</taxon>
        <taxon>Gammaproteobacteria</taxon>
        <taxon>Moraxellales</taxon>
        <taxon>Moraxellaceae</taxon>
        <taxon>Agitococcus</taxon>
    </lineage>
</organism>
<dbReference type="PANTHER" id="PTHR42923">
    <property type="entry name" value="PROTOPORPHYRINOGEN OXIDASE"/>
    <property type="match status" value="1"/>
</dbReference>
<dbReference type="PANTHER" id="PTHR42923:SF17">
    <property type="entry name" value="AMINE OXIDASE DOMAIN-CONTAINING PROTEIN"/>
    <property type="match status" value="1"/>
</dbReference>
<proteinExistence type="predicted"/>
<gene>
    <name evidence="1" type="ORF">C8N29_103191</name>
</gene>
<dbReference type="Pfam" id="PF13450">
    <property type="entry name" value="NAD_binding_8"/>
    <property type="match status" value="1"/>
</dbReference>
<dbReference type="InterPro" id="IPR036188">
    <property type="entry name" value="FAD/NAD-bd_sf"/>
</dbReference>
<dbReference type="Proteomes" id="UP000244223">
    <property type="component" value="Unassembled WGS sequence"/>
</dbReference>
<accession>A0A2T5J206</accession>
<evidence type="ECO:0000313" key="1">
    <source>
        <dbReference type="EMBL" id="PTQ90438.1"/>
    </source>
</evidence>
<dbReference type="OrthoDB" id="9814556at2"/>
<dbReference type="GO" id="GO:0016491">
    <property type="term" value="F:oxidoreductase activity"/>
    <property type="evidence" value="ECO:0007669"/>
    <property type="project" value="TreeGrafter"/>
</dbReference>
<dbReference type="SUPFAM" id="SSF51905">
    <property type="entry name" value="FAD/NAD(P)-binding domain"/>
    <property type="match status" value="1"/>
</dbReference>
<keyword evidence="2" id="KW-1185">Reference proteome</keyword>
<dbReference type="EMBL" id="QAON01000003">
    <property type="protein sequence ID" value="PTQ90438.1"/>
    <property type="molecule type" value="Genomic_DNA"/>
</dbReference>
<name>A0A2T5J206_9GAMM</name>
<dbReference type="RefSeq" id="WP_107864877.1">
    <property type="nucleotide sequence ID" value="NZ_QAON01000003.1"/>
</dbReference>
<dbReference type="AlphaFoldDB" id="A0A2T5J206"/>
<sequence>MSKKIAIIGSGIAGLTAAYRARQAGFEVTVFEAQHGHGMDAHCLDVDGGRVDVPLRVMNPKRWQHVLRLASEVGVNTFAVDTYVSCSNLQQQTWFRSTRLPLVRWPMLASWRFLHRNSAKIAYGLYQLRQLLAYSQQTPQQSIAELLVHHPIDPIFWRGLVLPLLTTICTCDEAHLLAWPSHQLLSLLDDILHAQGKRLLRLEGGTSALVRALAVGIACCHGSPVVQVMEQDTLVWVQNQRGEGGWFDRVIIATQANQLHFLTGEHYALERALLAAIPYAQGELVVHQDLRCLPRHRHDWTALNFQADTHFERFMFSVWVNAVEPTLANQAPVLQTWNPMIDLDESKVISRTRFQRAVVNQQTTSMLAQLTRWHRQANRKVFYIGSWAYEGVPLLESAVCSAEAVIRLLQESTDSHVVV</sequence>
<protein>
    <submittedName>
        <fullName evidence="1">Putative NAD/FAD-binding protein</fullName>
    </submittedName>
</protein>